<feature type="domain" description="Transglutaminase-like" evidence="1">
    <location>
        <begin position="63"/>
        <end position="119"/>
    </location>
</feature>
<dbReference type="SUPFAM" id="SSF54001">
    <property type="entry name" value="Cysteine proteinases"/>
    <property type="match status" value="1"/>
</dbReference>
<organism evidence="2">
    <name type="scientific">Desulfofervidus auxilii</name>
    <dbReference type="NCBI Taxonomy" id="1621989"/>
    <lineage>
        <taxon>Bacteria</taxon>
        <taxon>Pseudomonadati</taxon>
        <taxon>Thermodesulfobacteriota</taxon>
        <taxon>Candidatus Desulfofervidia</taxon>
        <taxon>Candidatus Desulfofervidales</taxon>
        <taxon>Candidatus Desulfofervidaceae</taxon>
        <taxon>Candidatus Desulfofervidus</taxon>
    </lineage>
</organism>
<dbReference type="Gene3D" id="3.10.620.30">
    <property type="match status" value="1"/>
</dbReference>
<dbReference type="InterPro" id="IPR038765">
    <property type="entry name" value="Papain-like_cys_pep_sf"/>
</dbReference>
<name>A0A7C0U3E2_DESA2</name>
<evidence type="ECO:0000313" key="2">
    <source>
        <dbReference type="EMBL" id="HDD44573.1"/>
    </source>
</evidence>
<accession>A0A7C0U3E2</accession>
<comment type="caution">
    <text evidence="2">The sequence shown here is derived from an EMBL/GenBank/DDBJ whole genome shotgun (WGS) entry which is preliminary data.</text>
</comment>
<sequence>MIVLAGKSLIEKEKIIAKTADKYAKKDLYYYGPKNWKAIFNFIIRNFKYRKEKRDILYEPPELLRRRYGDCEDLCCYLAALLKKAGYKVKIRLISNATKHVYVLVFSPAEGWIALDPSTKKISKTRLVPAGYKIIGDMPIGEMERILEANKFYKLQYRVTGVFEVLSVSKSNFLHALNKAREYLREYGIEPVNSGVYFDAKNMIGSVYIKPSKSIPVSKWNDVFIKELLNSFGLYRYIQFLRVHYIGANEISKQKAKTEVTTKDILEKLQDLIKIGLFLGFGIVVLEILKEVKR</sequence>
<proteinExistence type="predicted"/>
<dbReference type="EMBL" id="DRBS01000259">
    <property type="protein sequence ID" value="HDD44573.1"/>
    <property type="molecule type" value="Genomic_DNA"/>
</dbReference>
<dbReference type="AlphaFoldDB" id="A0A7C0U3E2"/>
<gene>
    <name evidence="2" type="ORF">ENG63_06925</name>
</gene>
<dbReference type="Pfam" id="PF01841">
    <property type="entry name" value="Transglut_core"/>
    <property type="match status" value="1"/>
</dbReference>
<dbReference type="Proteomes" id="UP000886289">
    <property type="component" value="Unassembled WGS sequence"/>
</dbReference>
<protein>
    <submittedName>
        <fullName evidence="2">Transglutaminase domain-containing protein</fullName>
    </submittedName>
</protein>
<dbReference type="InterPro" id="IPR002931">
    <property type="entry name" value="Transglutaminase-like"/>
</dbReference>
<dbReference type="SMART" id="SM00460">
    <property type="entry name" value="TGc"/>
    <property type="match status" value="1"/>
</dbReference>
<evidence type="ECO:0000259" key="1">
    <source>
        <dbReference type="SMART" id="SM00460"/>
    </source>
</evidence>
<reference evidence="2" key="1">
    <citation type="journal article" date="2020" name="mSystems">
        <title>Genome- and Community-Level Interaction Insights into Carbon Utilization and Element Cycling Functions of Hydrothermarchaeota in Hydrothermal Sediment.</title>
        <authorList>
            <person name="Zhou Z."/>
            <person name="Liu Y."/>
            <person name="Xu W."/>
            <person name="Pan J."/>
            <person name="Luo Z.H."/>
            <person name="Li M."/>
        </authorList>
    </citation>
    <scope>NUCLEOTIDE SEQUENCE [LARGE SCALE GENOMIC DNA]</scope>
    <source>
        <strain evidence="2">HyVt-233</strain>
    </source>
</reference>